<gene>
    <name evidence="1" type="ORF">AW08_03817</name>
</gene>
<accession>A0A011PCM8</accession>
<organism evidence="1 2">
    <name type="scientific">Candidatus Accumulibacter adjunctus</name>
    <dbReference type="NCBI Taxonomy" id="1454001"/>
    <lineage>
        <taxon>Bacteria</taxon>
        <taxon>Pseudomonadati</taxon>
        <taxon>Pseudomonadota</taxon>
        <taxon>Betaproteobacteria</taxon>
        <taxon>Candidatus Accumulibacter</taxon>
    </lineage>
</organism>
<keyword evidence="2" id="KW-1185">Reference proteome</keyword>
<protein>
    <recommendedName>
        <fullName evidence="3">Polyketide cyclase / dehydrase and lipid transport</fullName>
    </recommendedName>
</protein>
<sequence length="104" mass="11710">MRTTRVARARELEATASGDLQGIGLWLIEAEGPHAVRLTYRWDVELRRPWMRLLAPLLRSVFARRHFALMAGGAAGLARQLGCRLSQREEWSAINRLTDEPGAS</sequence>
<name>A0A011PCM8_9PROT</name>
<comment type="caution">
    <text evidence="1">The sequence shown here is derived from an EMBL/GenBank/DDBJ whole genome shotgun (WGS) entry which is preliminary data.</text>
</comment>
<evidence type="ECO:0000313" key="1">
    <source>
        <dbReference type="EMBL" id="EXI64074.1"/>
    </source>
</evidence>
<evidence type="ECO:0008006" key="3">
    <source>
        <dbReference type="Google" id="ProtNLM"/>
    </source>
</evidence>
<proteinExistence type="predicted"/>
<dbReference type="EMBL" id="JFAX01000042">
    <property type="protein sequence ID" value="EXI64074.1"/>
    <property type="molecule type" value="Genomic_DNA"/>
</dbReference>
<dbReference type="AlphaFoldDB" id="A0A011PCM8"/>
<dbReference type="PATRIC" id="fig|1454001.3.peg.3841"/>
<dbReference type="Proteomes" id="UP000020218">
    <property type="component" value="Unassembled WGS sequence"/>
</dbReference>
<dbReference type="STRING" id="1454001.AW08_03817"/>
<evidence type="ECO:0000313" key="2">
    <source>
        <dbReference type="Proteomes" id="UP000020218"/>
    </source>
</evidence>
<reference evidence="1" key="1">
    <citation type="submission" date="2014-02" db="EMBL/GenBank/DDBJ databases">
        <title>Expanding our view of genomic diversity in Candidatus Accumulibacter clades.</title>
        <authorList>
            <person name="Skennerton C.T."/>
            <person name="Barr J.J."/>
            <person name="Slater F.R."/>
            <person name="Bond P.L."/>
            <person name="Tyson G.W."/>
        </authorList>
    </citation>
    <scope>NUCLEOTIDE SEQUENCE [LARGE SCALE GENOMIC DNA]</scope>
</reference>